<dbReference type="GO" id="GO:0046872">
    <property type="term" value="F:metal ion binding"/>
    <property type="evidence" value="ECO:0007669"/>
    <property type="project" value="InterPro"/>
</dbReference>
<dbReference type="Pfam" id="PF00403">
    <property type="entry name" value="HMA"/>
    <property type="match status" value="1"/>
</dbReference>
<protein>
    <submittedName>
        <fullName evidence="3">Heavy metal transport/detoxification protein</fullName>
    </submittedName>
</protein>
<dbReference type="InterPro" id="IPR039447">
    <property type="entry name" value="UreH-like_TM_dom"/>
</dbReference>
<dbReference type="PANTHER" id="PTHR42208:SF1">
    <property type="entry name" value="HEAVY METAL TRANSPORTER"/>
    <property type="match status" value="1"/>
</dbReference>
<dbReference type="PROSITE" id="PS50846">
    <property type="entry name" value="HMA_2"/>
    <property type="match status" value="1"/>
</dbReference>
<keyword evidence="1" id="KW-0472">Membrane</keyword>
<reference evidence="3 4" key="1">
    <citation type="journal article" date="2015" name="Nature">
        <title>rRNA introns, odd ribosomes, and small enigmatic genomes across a large radiation of phyla.</title>
        <authorList>
            <person name="Brown C.T."/>
            <person name="Hug L.A."/>
            <person name="Thomas B.C."/>
            <person name="Sharon I."/>
            <person name="Castelle C.J."/>
            <person name="Singh A."/>
            <person name="Wilkins M.J."/>
            <person name="Williams K.H."/>
            <person name="Banfield J.F."/>
        </authorList>
    </citation>
    <scope>NUCLEOTIDE SEQUENCE [LARGE SCALE GENOMIC DNA]</scope>
</reference>
<gene>
    <name evidence="3" type="ORF">UT42_C0013G0008</name>
</gene>
<proteinExistence type="predicted"/>
<dbReference type="PATRIC" id="fig|1618634.3.peg.175"/>
<dbReference type="Pfam" id="PF13473">
    <property type="entry name" value="Cupredoxin_1"/>
    <property type="match status" value="1"/>
</dbReference>
<evidence type="ECO:0000313" key="3">
    <source>
        <dbReference type="EMBL" id="KKR14957.1"/>
    </source>
</evidence>
<feature type="transmembrane region" description="Helical" evidence="1">
    <location>
        <begin position="248"/>
        <end position="272"/>
    </location>
</feature>
<dbReference type="PANTHER" id="PTHR42208">
    <property type="entry name" value="HEAVY METAL TRANSPORTER-RELATED"/>
    <property type="match status" value="1"/>
</dbReference>
<dbReference type="EMBL" id="LBWS01000013">
    <property type="protein sequence ID" value="KKR14957.1"/>
    <property type="molecule type" value="Genomic_DNA"/>
</dbReference>
<keyword evidence="1" id="KW-1133">Transmembrane helix</keyword>
<dbReference type="InterPro" id="IPR028096">
    <property type="entry name" value="EfeO_Cupredoxin"/>
</dbReference>
<feature type="transmembrane region" description="Helical" evidence="1">
    <location>
        <begin position="170"/>
        <end position="191"/>
    </location>
</feature>
<dbReference type="Pfam" id="PF13386">
    <property type="entry name" value="DsbD_2"/>
    <property type="match status" value="1"/>
</dbReference>
<feature type="transmembrane region" description="Helical" evidence="1">
    <location>
        <begin position="86"/>
        <end position="103"/>
    </location>
</feature>
<evidence type="ECO:0000313" key="4">
    <source>
        <dbReference type="Proteomes" id="UP000034048"/>
    </source>
</evidence>
<dbReference type="Gene3D" id="3.30.70.100">
    <property type="match status" value="1"/>
</dbReference>
<feature type="transmembrane region" description="Helical" evidence="1">
    <location>
        <begin position="317"/>
        <end position="339"/>
    </location>
</feature>
<dbReference type="InterPro" id="IPR006121">
    <property type="entry name" value="HMA_dom"/>
</dbReference>
<dbReference type="InterPro" id="IPR036163">
    <property type="entry name" value="HMA_dom_sf"/>
</dbReference>
<feature type="transmembrane region" description="Helical" evidence="1">
    <location>
        <begin position="197"/>
        <end position="220"/>
    </location>
</feature>
<accession>A0A0G0RMW5</accession>
<sequence length="597" mass="63318">MRTTLHIKGMTCVSCETLIYQELKGLPGFHQAKISCRRGTADIAHDETFDLHQAIKTIDGLNYQAGLEPWSDNTAQFKAKATAGQWFNVIMIVAALYLLYRLIQNFGWLDRLNVAGNEIGYGLAILIGIVASVSTCLAVVGSVVLAFGAKYKTSGQGFYQTSVRPHLMFQAGRLITFFVLGGVLGLVGSWFALSQSFWGWFTLAVALILAWLGLSILGFAPPLSKLGFHLPKGLTSWWYKLQGSDHPLAPALLGGFTFFMPCGFTQSLQLFAMSTGDFLTGAYTMLFFGLGTAPVLLSLGVATSKFKNKKSVVLEKAIGFVVVLFAVYIFANGSALLGWNLNLPTAQSAINVARQTQDEQVVEMAVTSSGYQPSTFEIIQGVPVQWIINGDNITGCTSQIIVPSLNISQKLTKGENIIRFTPTETGTINFSCGMGMVRGKFLVKATATDSTSCPINPVSGEAQCQTNDQSVIDVPSAQAATTNTEQTTAIDQANNPSATNSTTEQVITMTVDGRGIYKELKPGENIIRFTPTKTGEILFSCGMEMVWGKFVITADGQPSAQAPTASPTASLASAGGGCGGGGCGGGCGCGGGGGCSR</sequence>
<name>A0A0G0RMW5_9BACT</name>
<evidence type="ECO:0000259" key="2">
    <source>
        <dbReference type="PROSITE" id="PS50846"/>
    </source>
</evidence>
<feature type="transmembrane region" description="Helical" evidence="1">
    <location>
        <begin position="123"/>
        <end position="149"/>
    </location>
</feature>
<dbReference type="SUPFAM" id="SSF49503">
    <property type="entry name" value="Cupredoxins"/>
    <property type="match status" value="1"/>
</dbReference>
<comment type="caution">
    <text evidence="3">The sequence shown here is derived from an EMBL/GenBank/DDBJ whole genome shotgun (WGS) entry which is preliminary data.</text>
</comment>
<feature type="transmembrane region" description="Helical" evidence="1">
    <location>
        <begin position="278"/>
        <end position="297"/>
    </location>
</feature>
<dbReference type="AlphaFoldDB" id="A0A0G0RMW5"/>
<dbReference type="InterPro" id="IPR008972">
    <property type="entry name" value="Cupredoxin"/>
</dbReference>
<dbReference type="Gene3D" id="2.60.40.420">
    <property type="entry name" value="Cupredoxins - blue copper proteins"/>
    <property type="match status" value="2"/>
</dbReference>
<dbReference type="Proteomes" id="UP000034048">
    <property type="component" value="Unassembled WGS sequence"/>
</dbReference>
<dbReference type="CDD" id="cd00371">
    <property type="entry name" value="HMA"/>
    <property type="match status" value="1"/>
</dbReference>
<organism evidence="3 4">
    <name type="scientific">Candidatus Falkowbacteria bacterium GW2011_GWA2_39_24</name>
    <dbReference type="NCBI Taxonomy" id="1618634"/>
    <lineage>
        <taxon>Bacteria</taxon>
        <taxon>Candidatus Falkowiibacteriota</taxon>
    </lineage>
</organism>
<keyword evidence="1" id="KW-0812">Transmembrane</keyword>
<feature type="domain" description="HMA" evidence="2">
    <location>
        <begin position="1"/>
        <end position="66"/>
    </location>
</feature>
<evidence type="ECO:0000256" key="1">
    <source>
        <dbReference type="SAM" id="Phobius"/>
    </source>
</evidence>
<dbReference type="SUPFAM" id="SSF55008">
    <property type="entry name" value="HMA, heavy metal-associated domain"/>
    <property type="match status" value="1"/>
</dbReference>